<keyword evidence="1" id="KW-1133">Transmembrane helix</keyword>
<keyword evidence="1" id="KW-0472">Membrane</keyword>
<organism evidence="2 3">
    <name type="scientific">Orchesella dallaii</name>
    <dbReference type="NCBI Taxonomy" id="48710"/>
    <lineage>
        <taxon>Eukaryota</taxon>
        <taxon>Metazoa</taxon>
        <taxon>Ecdysozoa</taxon>
        <taxon>Arthropoda</taxon>
        <taxon>Hexapoda</taxon>
        <taxon>Collembola</taxon>
        <taxon>Entomobryomorpha</taxon>
        <taxon>Entomobryoidea</taxon>
        <taxon>Orchesellidae</taxon>
        <taxon>Orchesellinae</taxon>
        <taxon>Orchesella</taxon>
    </lineage>
</organism>
<reference evidence="2 3" key="1">
    <citation type="submission" date="2024-08" db="EMBL/GenBank/DDBJ databases">
        <authorList>
            <person name="Cucini C."/>
            <person name="Frati F."/>
        </authorList>
    </citation>
    <scope>NUCLEOTIDE SEQUENCE [LARGE SCALE GENOMIC DNA]</scope>
</reference>
<keyword evidence="3" id="KW-1185">Reference proteome</keyword>
<name>A0ABP1QP64_9HEXA</name>
<dbReference type="Proteomes" id="UP001642540">
    <property type="component" value="Unassembled WGS sequence"/>
</dbReference>
<accession>A0ABP1QP64</accession>
<sequence>MASSEFGLQIFLFVATILCYVVLFFCLMYGAYYCCFRSCILKHRRRQEEGEVGEVEEDRAYRYPYCDGRLLNPFRTEKDIFVA</sequence>
<comment type="caution">
    <text evidence="2">The sequence shown here is derived from an EMBL/GenBank/DDBJ whole genome shotgun (WGS) entry which is preliminary data.</text>
</comment>
<feature type="transmembrane region" description="Helical" evidence="1">
    <location>
        <begin position="6"/>
        <end position="36"/>
    </location>
</feature>
<evidence type="ECO:0000256" key="1">
    <source>
        <dbReference type="SAM" id="Phobius"/>
    </source>
</evidence>
<proteinExistence type="predicted"/>
<keyword evidence="1" id="KW-0812">Transmembrane</keyword>
<protein>
    <submittedName>
        <fullName evidence="2">Uncharacterized protein</fullName>
    </submittedName>
</protein>
<evidence type="ECO:0000313" key="3">
    <source>
        <dbReference type="Proteomes" id="UP001642540"/>
    </source>
</evidence>
<dbReference type="EMBL" id="CAXLJM020000041">
    <property type="protein sequence ID" value="CAL8109751.1"/>
    <property type="molecule type" value="Genomic_DNA"/>
</dbReference>
<evidence type="ECO:0000313" key="2">
    <source>
        <dbReference type="EMBL" id="CAL8109751.1"/>
    </source>
</evidence>
<gene>
    <name evidence="2" type="ORF">ODALV1_LOCUS13657</name>
</gene>